<dbReference type="Proteomes" id="UP000091956">
    <property type="component" value="Unassembled WGS sequence"/>
</dbReference>
<protein>
    <submittedName>
        <fullName evidence="3">Uncharacterized protein</fullName>
    </submittedName>
</protein>
<sequence>MKIVNTLLASLIVALAASQEAPAMCITSPISTLAAGEVARASVWNPIGRSCQATLSFADDNFLPVHFDTRPNTCLGAQQMELTIPNEVPNGEAFLSWLCAGEVAALCSRVRLVKGQSDVARLALAQTASLVCEVLATTFATLTTSTSTAATTSTTSGWDVAATSLTESGSSASRTQSGSSTSPTQSGSSTSPTQSGSSASPTQSGTRGAATTSAGIGSAMSQAASADAITVKPVTPLPTPSPVELCPCN</sequence>
<feature type="chain" id="PRO_5015156928" evidence="2">
    <location>
        <begin position="24"/>
        <end position="249"/>
    </location>
</feature>
<gene>
    <name evidence="3" type="ORF">VE01_09448</name>
</gene>
<evidence type="ECO:0000313" key="4">
    <source>
        <dbReference type="Proteomes" id="UP000091956"/>
    </source>
</evidence>
<accession>A0A1B8G9Q5</accession>
<feature type="signal peptide" evidence="2">
    <location>
        <begin position="1"/>
        <end position="23"/>
    </location>
</feature>
<feature type="compositionally biased region" description="Low complexity" evidence="1">
    <location>
        <begin position="168"/>
        <end position="216"/>
    </location>
</feature>
<proteinExistence type="predicted"/>
<dbReference type="AlphaFoldDB" id="A0A1B8G9Q5"/>
<keyword evidence="4" id="KW-1185">Reference proteome</keyword>
<organism evidence="3 4">
    <name type="scientific">Pseudogymnoascus verrucosus</name>
    <dbReference type="NCBI Taxonomy" id="342668"/>
    <lineage>
        <taxon>Eukaryota</taxon>
        <taxon>Fungi</taxon>
        <taxon>Dikarya</taxon>
        <taxon>Ascomycota</taxon>
        <taxon>Pezizomycotina</taxon>
        <taxon>Leotiomycetes</taxon>
        <taxon>Thelebolales</taxon>
        <taxon>Thelebolaceae</taxon>
        <taxon>Pseudogymnoascus</taxon>
    </lineage>
</organism>
<dbReference type="RefSeq" id="XP_059319328.1">
    <property type="nucleotide sequence ID" value="XM_059464067.1"/>
</dbReference>
<evidence type="ECO:0000256" key="1">
    <source>
        <dbReference type="SAM" id="MobiDB-lite"/>
    </source>
</evidence>
<evidence type="ECO:0000256" key="2">
    <source>
        <dbReference type="SAM" id="SignalP"/>
    </source>
</evidence>
<keyword evidence="2" id="KW-0732">Signal</keyword>
<reference evidence="4" key="2">
    <citation type="journal article" date="2018" name="Nat. Commun.">
        <title>Extreme sensitivity to ultraviolet light in the fungal pathogen causing white-nose syndrome of bats.</title>
        <authorList>
            <person name="Palmer J.M."/>
            <person name="Drees K.P."/>
            <person name="Foster J.T."/>
            <person name="Lindner D.L."/>
        </authorList>
    </citation>
    <scope>NUCLEOTIDE SEQUENCE [LARGE SCALE GENOMIC DNA]</scope>
    <source>
        <strain evidence="4">UAMH 10579</strain>
    </source>
</reference>
<feature type="region of interest" description="Disordered" evidence="1">
    <location>
        <begin position="166"/>
        <end position="216"/>
    </location>
</feature>
<reference evidence="3 4" key="1">
    <citation type="submission" date="2016-03" db="EMBL/GenBank/DDBJ databases">
        <title>Comparative genomics of Pseudogymnoascus destructans, the fungus causing white-nose syndrome of bats.</title>
        <authorList>
            <person name="Palmer J.M."/>
            <person name="Drees K.P."/>
            <person name="Foster J.T."/>
            <person name="Lindner D.L."/>
        </authorList>
    </citation>
    <scope>NUCLEOTIDE SEQUENCE [LARGE SCALE GENOMIC DNA]</scope>
    <source>
        <strain evidence="3 4">UAMH 10579</strain>
    </source>
</reference>
<evidence type="ECO:0000313" key="3">
    <source>
        <dbReference type="EMBL" id="OBT92540.2"/>
    </source>
</evidence>
<dbReference type="EMBL" id="KV460266">
    <property type="protein sequence ID" value="OBT92540.2"/>
    <property type="molecule type" value="Genomic_DNA"/>
</dbReference>
<name>A0A1B8G9Q5_9PEZI</name>
<dbReference type="GeneID" id="28842834"/>